<accession>A0A417YCD4</accession>
<reference evidence="1 2" key="1">
    <citation type="journal article" date="2007" name="Int. J. Syst. Evol. Microbiol.">
        <title>Oceanobacillus profundus sp. nov., isolated from a deep-sea sediment core.</title>
        <authorList>
            <person name="Kim Y.G."/>
            <person name="Choi D.H."/>
            <person name="Hyun S."/>
            <person name="Cho B.C."/>
        </authorList>
    </citation>
    <scope>NUCLEOTIDE SEQUENCE [LARGE SCALE GENOMIC DNA]</scope>
    <source>
        <strain evidence="1 2">DSM 18246</strain>
    </source>
</reference>
<name>A0A417YCD4_9BACI</name>
<comment type="caution">
    <text evidence="1">The sequence shown here is derived from an EMBL/GenBank/DDBJ whole genome shotgun (WGS) entry which is preliminary data.</text>
</comment>
<dbReference type="RefSeq" id="WP_118890081.1">
    <property type="nucleotide sequence ID" value="NZ_PHUT01000016.1"/>
</dbReference>
<dbReference type="Proteomes" id="UP000285456">
    <property type="component" value="Unassembled WGS sequence"/>
</dbReference>
<dbReference type="AlphaFoldDB" id="A0A417YCD4"/>
<evidence type="ECO:0000313" key="1">
    <source>
        <dbReference type="EMBL" id="RHW30271.1"/>
    </source>
</evidence>
<dbReference type="OrthoDB" id="2721053at2"/>
<dbReference type="EMBL" id="QWEH01000015">
    <property type="protein sequence ID" value="RHW30271.1"/>
    <property type="molecule type" value="Genomic_DNA"/>
</dbReference>
<gene>
    <name evidence="1" type="ORF">D1B32_18330</name>
</gene>
<sequence length="75" mass="8563">MREGKRNFAMLASAVAGVSLGWLAVDYLSKRQEQGENKSVFERVKNFEKKLYADGAMRANDIERIKQEVNDKVVK</sequence>
<protein>
    <submittedName>
        <fullName evidence="1">Uncharacterized protein</fullName>
    </submittedName>
</protein>
<proteinExistence type="predicted"/>
<keyword evidence="2" id="KW-1185">Reference proteome</keyword>
<evidence type="ECO:0000313" key="2">
    <source>
        <dbReference type="Proteomes" id="UP000285456"/>
    </source>
</evidence>
<organism evidence="1 2">
    <name type="scientific">Oceanobacillus profundus</name>
    <dbReference type="NCBI Taxonomy" id="372463"/>
    <lineage>
        <taxon>Bacteria</taxon>
        <taxon>Bacillati</taxon>
        <taxon>Bacillota</taxon>
        <taxon>Bacilli</taxon>
        <taxon>Bacillales</taxon>
        <taxon>Bacillaceae</taxon>
        <taxon>Oceanobacillus</taxon>
    </lineage>
</organism>